<dbReference type="GeneID" id="34574602"/>
<dbReference type="OrthoDB" id="4330769at2759"/>
<dbReference type="AlphaFoldDB" id="A0A1F5LP75"/>
<protein>
    <submittedName>
        <fullName evidence="2">Uncharacterized protein</fullName>
    </submittedName>
</protein>
<organism evidence="2 3">
    <name type="scientific">Penicillium arizonense</name>
    <dbReference type="NCBI Taxonomy" id="1835702"/>
    <lineage>
        <taxon>Eukaryota</taxon>
        <taxon>Fungi</taxon>
        <taxon>Dikarya</taxon>
        <taxon>Ascomycota</taxon>
        <taxon>Pezizomycotina</taxon>
        <taxon>Eurotiomycetes</taxon>
        <taxon>Eurotiomycetidae</taxon>
        <taxon>Eurotiales</taxon>
        <taxon>Aspergillaceae</taxon>
        <taxon>Penicillium</taxon>
    </lineage>
</organism>
<reference evidence="2 3" key="1">
    <citation type="journal article" date="2016" name="Sci. Rep.">
        <title>Penicillium arizonense, a new, genome sequenced fungal species, reveals a high chemical diversity in secreted metabolites.</title>
        <authorList>
            <person name="Grijseels S."/>
            <person name="Nielsen J.C."/>
            <person name="Randelovic M."/>
            <person name="Nielsen J."/>
            <person name="Nielsen K.F."/>
            <person name="Workman M."/>
            <person name="Frisvad J.C."/>
        </authorList>
    </citation>
    <scope>NUCLEOTIDE SEQUENCE [LARGE SCALE GENOMIC DNA]</scope>
    <source>
        <strain evidence="2 3">CBS 141311</strain>
    </source>
</reference>
<feature type="compositionally biased region" description="Low complexity" evidence="1">
    <location>
        <begin position="97"/>
        <end position="108"/>
    </location>
</feature>
<dbReference type="Proteomes" id="UP000177622">
    <property type="component" value="Unassembled WGS sequence"/>
</dbReference>
<feature type="compositionally biased region" description="Polar residues" evidence="1">
    <location>
        <begin position="78"/>
        <end position="96"/>
    </location>
</feature>
<name>A0A1F5LP75_PENAI</name>
<dbReference type="EMBL" id="LXJU01000005">
    <property type="protein sequence ID" value="OGE54896.1"/>
    <property type="molecule type" value="Genomic_DNA"/>
</dbReference>
<evidence type="ECO:0000313" key="2">
    <source>
        <dbReference type="EMBL" id="OGE54896.1"/>
    </source>
</evidence>
<sequence>MPLIPKFTFYKRSRLQPLYSTYSFHIQKPQKMYTYTPTHRFLVLSATESGPYDPSNKFLVLSPTESGPDPRVWEDQPQVETSSTEQSPNVTLNRARTNSSLSTSSSSSLNDLVATLPNGFLYLGHGKKH</sequence>
<feature type="region of interest" description="Disordered" evidence="1">
    <location>
        <begin position="49"/>
        <end position="108"/>
    </location>
</feature>
<evidence type="ECO:0000256" key="1">
    <source>
        <dbReference type="SAM" id="MobiDB-lite"/>
    </source>
</evidence>
<dbReference type="RefSeq" id="XP_022490326.1">
    <property type="nucleotide sequence ID" value="XM_022629868.1"/>
</dbReference>
<comment type="caution">
    <text evidence="2">The sequence shown here is derived from an EMBL/GenBank/DDBJ whole genome shotgun (WGS) entry which is preliminary data.</text>
</comment>
<gene>
    <name evidence="2" type="ORF">PENARI_c005G07688</name>
</gene>
<keyword evidence="3" id="KW-1185">Reference proteome</keyword>
<accession>A0A1F5LP75</accession>
<evidence type="ECO:0000313" key="3">
    <source>
        <dbReference type="Proteomes" id="UP000177622"/>
    </source>
</evidence>
<proteinExistence type="predicted"/>